<dbReference type="InterPro" id="IPR025345">
    <property type="entry name" value="DUF4249"/>
</dbReference>
<gene>
    <name evidence="1" type="ORF">NBRC110019_19510</name>
</gene>
<accession>A0A9W6EVH0</accession>
<sequence>MGIGLFFTSCTDVVDVDLTTEEPNLVIEASLDWEINDTGATTGNEQTVKLSMSSPYFSQDQVEMVTGATVKVVNNATGEEYPFTDQNNGYYTTFSFEPLVNQSFTLYVEYDGESYEATDTFEEGTVISNVDQSTEGGFDTDLTEINYYFQDDATRDNFYFVKFYRDGDLLNSIETFSDEFINGNLINNFYELDDDDDDIEPLKPGDVVDINFYSITEPYYNYMNILIYQAEEVGNPFSTVPVGLQGNCKNVSGGKDAYGYFRTTQVNQVTYTVQ</sequence>
<protein>
    <recommendedName>
        <fullName evidence="3">DUF4249 domain-containing protein</fullName>
    </recommendedName>
</protein>
<dbReference type="Pfam" id="PF14054">
    <property type="entry name" value="DUF4249"/>
    <property type="match status" value="1"/>
</dbReference>
<evidence type="ECO:0008006" key="3">
    <source>
        <dbReference type="Google" id="ProtNLM"/>
    </source>
</evidence>
<dbReference type="Proteomes" id="UP001143545">
    <property type="component" value="Unassembled WGS sequence"/>
</dbReference>
<organism evidence="1 2">
    <name type="scientific">Neptunitalea chrysea</name>
    <dbReference type="NCBI Taxonomy" id="1647581"/>
    <lineage>
        <taxon>Bacteria</taxon>
        <taxon>Pseudomonadati</taxon>
        <taxon>Bacteroidota</taxon>
        <taxon>Flavobacteriia</taxon>
        <taxon>Flavobacteriales</taxon>
        <taxon>Flavobacteriaceae</taxon>
        <taxon>Neptunitalea</taxon>
    </lineage>
</organism>
<dbReference type="AlphaFoldDB" id="A0A9W6EVH0"/>
<dbReference type="EMBL" id="BRVP01000012">
    <property type="protein sequence ID" value="GLB52911.1"/>
    <property type="molecule type" value="Genomic_DNA"/>
</dbReference>
<reference evidence="1" key="1">
    <citation type="submission" date="2022-07" db="EMBL/GenBank/DDBJ databases">
        <title>Taxonomy of Novel Oxalotrophic and Methylotrophic Bacteria.</title>
        <authorList>
            <person name="Sahin N."/>
            <person name="Tani A."/>
        </authorList>
    </citation>
    <scope>NUCLEOTIDE SEQUENCE</scope>
    <source>
        <strain evidence="1">AM327</strain>
    </source>
</reference>
<keyword evidence="2" id="KW-1185">Reference proteome</keyword>
<evidence type="ECO:0000313" key="2">
    <source>
        <dbReference type="Proteomes" id="UP001143545"/>
    </source>
</evidence>
<evidence type="ECO:0000313" key="1">
    <source>
        <dbReference type="EMBL" id="GLB52911.1"/>
    </source>
</evidence>
<comment type="caution">
    <text evidence="1">The sequence shown here is derived from an EMBL/GenBank/DDBJ whole genome shotgun (WGS) entry which is preliminary data.</text>
</comment>
<proteinExistence type="predicted"/>
<name>A0A9W6EVH0_9FLAO</name>